<feature type="domain" description="Transposase Helix-turn-helix" evidence="2">
    <location>
        <begin position="478"/>
        <end position="525"/>
    </location>
</feature>
<proteinExistence type="predicted"/>
<sequence>MGDAEGTRQVLAAKFQAVFPHLDERQRRLVMGAEARSLGHGGIRLVARAAGVRDATVSLGVDEMDAGAEPLGRVRRPGGGRKRAADLDPGLLPALLALVEPDERGDPMSPLRWTTKSTRNLAGELTRQGHRVGADTVGDLLRAEGFSLQGNAKALEGQRHPDRDAQFRYINEQVKAHQDAADPVISVDTKKKELVGQFANAGREWRPGGQPVLVNSHDFPQDSSGKAVPYGIYDIAGNSGWVSVGTDHDTAAFAVESVRRWWNAAGRDEYPQARRLLVTADAGGSNGYRTRAWKAELAALAAETGLEITVCHFPPGTSKWNKIEHRLFSHITMNWRGRPLTSHEVIVQAIAATTTRTGLRVRAELDDSTYETGVTVSGRQMDALPLTRHDWHGDWNYTLRAEPYDQDAGAPDPFDQPSPDLAWLCHPALTGLPAAEWGALTATLMTLHDQQREASLDKRRGHRPRIKAGQGTGRRPVLTLADRLLATILHYRLALPQVAIAALFGVRPETVNKRIRDIRQLLDQAGHTIQPGPHRLASLDDLHQLAISIGITTQPEIKTAC</sequence>
<dbReference type="RefSeq" id="WP_145857189.1">
    <property type="nucleotide sequence ID" value="NZ_RPFW01000005.1"/>
</dbReference>
<evidence type="ECO:0000256" key="1">
    <source>
        <dbReference type="SAM" id="MobiDB-lite"/>
    </source>
</evidence>
<evidence type="ECO:0000313" key="5">
    <source>
        <dbReference type="Proteomes" id="UP000460272"/>
    </source>
</evidence>
<dbReference type="NCBIfam" id="NF033519">
    <property type="entry name" value="transpos_ISAzo13"/>
    <property type="match status" value="1"/>
</dbReference>
<organism evidence="4 5">
    <name type="scientific">Trebonia kvetii</name>
    <dbReference type="NCBI Taxonomy" id="2480626"/>
    <lineage>
        <taxon>Bacteria</taxon>
        <taxon>Bacillati</taxon>
        <taxon>Actinomycetota</taxon>
        <taxon>Actinomycetes</taxon>
        <taxon>Streptosporangiales</taxon>
        <taxon>Treboniaceae</taxon>
        <taxon>Trebonia</taxon>
    </lineage>
</organism>
<dbReference type="EMBL" id="RPFW01000005">
    <property type="protein sequence ID" value="TVZ02311.1"/>
    <property type="molecule type" value="Genomic_DNA"/>
</dbReference>
<dbReference type="OrthoDB" id="8782691at2"/>
<evidence type="ECO:0000313" key="3">
    <source>
        <dbReference type="EMBL" id="TVZ02311.1"/>
    </source>
</evidence>
<comment type="caution">
    <text evidence="4">The sequence shown here is derived from an EMBL/GenBank/DDBJ whole genome shotgun (WGS) entry which is preliminary data.</text>
</comment>
<dbReference type="Pfam" id="PF07592">
    <property type="entry name" value="DDE_Tnp_ISAZ013"/>
    <property type="match status" value="1"/>
</dbReference>
<feature type="region of interest" description="Disordered" evidence="1">
    <location>
        <begin position="453"/>
        <end position="472"/>
    </location>
</feature>
<evidence type="ECO:0000259" key="2">
    <source>
        <dbReference type="Pfam" id="PF13613"/>
    </source>
</evidence>
<name>A0A6P2BUK2_9ACTN</name>
<dbReference type="InterPro" id="IPR027805">
    <property type="entry name" value="Transposase_HTH_dom"/>
</dbReference>
<dbReference type="InterPro" id="IPR011518">
    <property type="entry name" value="Transposase_36"/>
</dbReference>
<accession>A0A6P2BUK2</accession>
<dbReference type="EMBL" id="RPFW01000005">
    <property type="protein sequence ID" value="TVZ02568.1"/>
    <property type="molecule type" value="Genomic_DNA"/>
</dbReference>
<protein>
    <submittedName>
        <fullName evidence="4">ISAzo13 family transposase</fullName>
    </submittedName>
</protein>
<evidence type="ECO:0000313" key="4">
    <source>
        <dbReference type="EMBL" id="TVZ02568.1"/>
    </source>
</evidence>
<gene>
    <name evidence="3" type="ORF">EAS64_26220</name>
    <name evidence="4" type="ORF">EAS64_27725</name>
</gene>
<dbReference type="Proteomes" id="UP000460272">
    <property type="component" value="Unassembled WGS sequence"/>
</dbReference>
<keyword evidence="5" id="KW-1185">Reference proteome</keyword>
<dbReference type="AlphaFoldDB" id="A0A6P2BUK2"/>
<reference evidence="4 5" key="1">
    <citation type="submission" date="2018-11" db="EMBL/GenBank/DDBJ databases">
        <title>Trebonia kvetii gen.nov., sp.nov., a novel acidophilic actinobacterium, and proposal of the new actinobacterial family Treboniaceae fam. nov.</title>
        <authorList>
            <person name="Rapoport D."/>
            <person name="Sagova-Mareckova M."/>
            <person name="Sedlacek I."/>
            <person name="Provaznik J."/>
            <person name="Kralova S."/>
            <person name="Pavlinic D."/>
            <person name="Benes V."/>
            <person name="Kopecky J."/>
        </authorList>
    </citation>
    <scope>NUCLEOTIDE SEQUENCE [LARGE SCALE GENOMIC DNA]</scope>
    <source>
        <strain evidence="4 5">15Tr583</strain>
    </source>
</reference>
<dbReference type="Pfam" id="PF13613">
    <property type="entry name" value="HTH_Tnp_4"/>
    <property type="match status" value="1"/>
</dbReference>